<dbReference type="EMBL" id="CP036402">
    <property type="protein sequence ID" value="QBI18423.1"/>
    <property type="molecule type" value="Genomic_DNA"/>
</dbReference>
<keyword evidence="3" id="KW-1185">Reference proteome</keyword>
<dbReference type="OrthoDB" id="9806229at2"/>
<dbReference type="RefSeq" id="WP_131153421.1">
    <property type="nucleotide sequence ID" value="NZ_CP036402.1"/>
</dbReference>
<feature type="domain" description="Endoribonuclease L-PSP/chorismate mutase-like" evidence="1">
    <location>
        <begin position="7"/>
        <end position="133"/>
    </location>
</feature>
<dbReference type="AlphaFoldDB" id="A0A411YB09"/>
<dbReference type="Gene3D" id="3.30.1330.40">
    <property type="entry name" value="RutC-like"/>
    <property type="match status" value="1"/>
</dbReference>
<dbReference type="PANTHER" id="PTHR43760:SF1">
    <property type="entry name" value="ENDORIBONUCLEASE L-PSP_CHORISMATE MUTASE-LIKE DOMAIN-CONTAINING PROTEIN"/>
    <property type="match status" value="1"/>
</dbReference>
<dbReference type="PANTHER" id="PTHR43760">
    <property type="entry name" value="ENDORIBONUCLEASE-RELATED"/>
    <property type="match status" value="1"/>
</dbReference>
<reference evidence="2 3" key="1">
    <citation type="submission" date="2019-01" db="EMBL/GenBank/DDBJ databases">
        <title>Egibacter rhizosphaerae EGI 80759T.</title>
        <authorList>
            <person name="Chen D.-D."/>
            <person name="Tian Y."/>
            <person name="Jiao J.-Y."/>
            <person name="Zhang X.-T."/>
            <person name="Zhang Y.-G."/>
            <person name="Zhang Y."/>
            <person name="Xiao M."/>
            <person name="Shu W.-S."/>
            <person name="Li W.-J."/>
        </authorList>
    </citation>
    <scope>NUCLEOTIDE SEQUENCE [LARGE SCALE GENOMIC DNA]</scope>
    <source>
        <strain evidence="2 3">EGI 80759</strain>
    </source>
</reference>
<evidence type="ECO:0000313" key="3">
    <source>
        <dbReference type="Proteomes" id="UP000291469"/>
    </source>
</evidence>
<evidence type="ECO:0000313" key="2">
    <source>
        <dbReference type="EMBL" id="QBI18423.1"/>
    </source>
</evidence>
<dbReference type="InterPro" id="IPR013813">
    <property type="entry name" value="Endoribo_LPSP/chorism_mut-like"/>
</dbReference>
<evidence type="ECO:0000259" key="1">
    <source>
        <dbReference type="Pfam" id="PF14588"/>
    </source>
</evidence>
<sequence length="156" mass="16563">MPTPTERLAELGLQLPEPAKPSFNYVPVAVHGDLAFVSGQLPKEEGEVRITGRVGEDADLEEARTAARICVLQGLAVTADALGGLDRIRRVVRVTGFVASAEGFHGQPKVVDAASDLLAEVFGDAGRHARSAVGVAELPRDAPVELEFIFSHDNVQ</sequence>
<protein>
    <submittedName>
        <fullName evidence="2">RidA family protein</fullName>
    </submittedName>
</protein>
<dbReference type="Pfam" id="PF14588">
    <property type="entry name" value="YjgF_endoribonc"/>
    <property type="match status" value="1"/>
</dbReference>
<dbReference type="InterPro" id="IPR035959">
    <property type="entry name" value="RutC-like_sf"/>
</dbReference>
<proteinExistence type="predicted"/>
<accession>A0A411YB09</accession>
<gene>
    <name evidence="2" type="ORF">ER308_01795</name>
</gene>
<dbReference type="CDD" id="cd02199">
    <property type="entry name" value="YjgF_YER057c_UK114_like_1"/>
    <property type="match status" value="1"/>
</dbReference>
<dbReference type="Proteomes" id="UP000291469">
    <property type="component" value="Chromosome"/>
</dbReference>
<name>A0A411YB09_9ACTN</name>
<dbReference type="SUPFAM" id="SSF55298">
    <property type="entry name" value="YjgF-like"/>
    <property type="match status" value="1"/>
</dbReference>
<organism evidence="2 3">
    <name type="scientific">Egibacter rhizosphaerae</name>
    <dbReference type="NCBI Taxonomy" id="1670831"/>
    <lineage>
        <taxon>Bacteria</taxon>
        <taxon>Bacillati</taxon>
        <taxon>Actinomycetota</taxon>
        <taxon>Nitriliruptoria</taxon>
        <taxon>Egibacterales</taxon>
        <taxon>Egibacteraceae</taxon>
        <taxon>Egibacter</taxon>
    </lineage>
</organism>
<dbReference type="KEGG" id="erz:ER308_01795"/>